<dbReference type="KEGG" id="ans:ArsFIN_46820"/>
<organism evidence="1 2">
    <name type="scientific">Arsenophonus nasoniae</name>
    <name type="common">son-killer infecting Nasonia vitripennis</name>
    <dbReference type="NCBI Taxonomy" id="638"/>
    <lineage>
        <taxon>Bacteria</taxon>
        <taxon>Pseudomonadati</taxon>
        <taxon>Pseudomonadota</taxon>
        <taxon>Gammaproteobacteria</taxon>
        <taxon>Enterobacterales</taxon>
        <taxon>Morganellaceae</taxon>
        <taxon>Arsenophonus</taxon>
    </lineage>
</organism>
<evidence type="ECO:0000313" key="2">
    <source>
        <dbReference type="Proteomes" id="UP000295134"/>
    </source>
</evidence>
<dbReference type="Proteomes" id="UP000295134">
    <property type="component" value="Plasmid pArsFIN4"/>
</dbReference>
<keyword evidence="1" id="KW-0614">Plasmid</keyword>
<proteinExistence type="predicted"/>
<accession>A0A4P7L0N3</accession>
<dbReference type="EMBL" id="CP038616">
    <property type="protein sequence ID" value="QBY46071.1"/>
    <property type="molecule type" value="Genomic_DNA"/>
</dbReference>
<evidence type="ECO:0000313" key="1">
    <source>
        <dbReference type="EMBL" id="QBY46071.1"/>
    </source>
</evidence>
<protein>
    <submittedName>
        <fullName evidence="1">Uncharacterized protein</fullName>
    </submittedName>
</protein>
<name>A0A4P7L0N3_9GAMM</name>
<dbReference type="AlphaFoldDB" id="A0A4P7L0N3"/>
<geneLocation type="plasmid" evidence="2">
    <name>parsfin4</name>
</geneLocation>
<reference evidence="1 2" key="1">
    <citation type="submission" date="2019-03" db="EMBL/GenBank/DDBJ databases">
        <title>Long-read sequencing reveals hyperdense prophage content in a complex bacterial symbiont genome.</title>
        <authorList>
            <person name="Frost C.L."/>
            <person name="Siozios S."/>
            <person name="Nadal-Jimenez P."/>
            <person name="Brockhurst M.A."/>
            <person name="King K.C."/>
            <person name="Darby A.C."/>
            <person name="Hurst G.D.D."/>
        </authorList>
    </citation>
    <scope>NUCLEOTIDE SEQUENCE [LARGE SCALE GENOMIC DNA]</scope>
    <source>
        <strain evidence="1 2">FIN</strain>
        <plasmid evidence="2">parsfin4</plasmid>
    </source>
</reference>
<sequence>MTFDRNALPKIDFFKKDLYLYFIYLLFFY</sequence>
<gene>
    <name evidence="1" type="ORF">ArsFIN_46820</name>
</gene>